<evidence type="ECO:0000313" key="1">
    <source>
        <dbReference type="EMBL" id="ESA04633.1"/>
    </source>
</evidence>
<protein>
    <submittedName>
        <fullName evidence="1">Uncharacterized protein</fullName>
    </submittedName>
</protein>
<accession>U9TE92</accession>
<gene>
    <name evidence="1" type="ORF">GLOINDRAFT_4388</name>
</gene>
<organism evidence="1">
    <name type="scientific">Rhizophagus irregularis (strain DAOM 181602 / DAOM 197198 / MUCL 43194)</name>
    <name type="common">Arbuscular mycorrhizal fungus</name>
    <name type="synonym">Glomus intraradices</name>
    <dbReference type="NCBI Taxonomy" id="747089"/>
    <lineage>
        <taxon>Eukaryota</taxon>
        <taxon>Fungi</taxon>
        <taxon>Fungi incertae sedis</taxon>
        <taxon>Mucoromycota</taxon>
        <taxon>Glomeromycotina</taxon>
        <taxon>Glomeromycetes</taxon>
        <taxon>Glomerales</taxon>
        <taxon>Glomeraceae</taxon>
        <taxon>Rhizophagus</taxon>
    </lineage>
</organism>
<proteinExistence type="predicted"/>
<dbReference type="AlphaFoldDB" id="U9TE92"/>
<sequence>MHLRTARTQSCVIKQINFQGNTEKVKSVIAIFNDLNVKQLLRYFFVDRLNK</sequence>
<dbReference type="EMBL" id="KI294146">
    <property type="protein sequence ID" value="ESA04633.1"/>
    <property type="molecule type" value="Genomic_DNA"/>
</dbReference>
<dbReference type="HOGENOM" id="CLU_3107597_0_0_1"/>
<reference evidence="1" key="1">
    <citation type="submission" date="2013-07" db="EMBL/GenBank/DDBJ databases">
        <title>The genome of an arbuscular mycorrhizal fungus provides insights into the evolution of the oldest plant symbiosis.</title>
        <authorList>
            <consortium name="DOE Joint Genome Institute"/>
            <person name="Tisserant E."/>
            <person name="Malbreil M."/>
            <person name="Kuo A."/>
            <person name="Kohler A."/>
            <person name="Symeonidi A."/>
            <person name="Balestrini R."/>
            <person name="Charron P."/>
            <person name="Duensing N."/>
            <person name="Frei-dit-Frey N."/>
            <person name="Gianinazzi-Pearson V."/>
            <person name="Gilbert B."/>
            <person name="Handa Y."/>
            <person name="Hijri M."/>
            <person name="Kaul R."/>
            <person name="Kawaguchi M."/>
            <person name="Krajinski F."/>
            <person name="Lammers P."/>
            <person name="Lapierre D."/>
            <person name="Masclaux F.G."/>
            <person name="Murat C."/>
            <person name="Morin E."/>
            <person name="Ndikumana S."/>
            <person name="Pagni M."/>
            <person name="Petitpierre D."/>
            <person name="Requena N."/>
            <person name="Rosikiewicz P."/>
            <person name="Riley R."/>
            <person name="Saito K."/>
            <person name="San Clemente H."/>
            <person name="Shapiro H."/>
            <person name="van Tuinen D."/>
            <person name="Becard G."/>
            <person name="Bonfante P."/>
            <person name="Paszkowski U."/>
            <person name="Shachar-Hill Y."/>
            <person name="Young J.P."/>
            <person name="Sanders I.R."/>
            <person name="Henrissat B."/>
            <person name="Rensing S.A."/>
            <person name="Grigoriev I.V."/>
            <person name="Corradi N."/>
            <person name="Roux C."/>
            <person name="Martin F."/>
        </authorList>
    </citation>
    <scope>NUCLEOTIDE SEQUENCE</scope>
    <source>
        <strain evidence="1">DAOM 197198</strain>
    </source>
</reference>
<name>U9TE92_RHIID</name>